<protein>
    <submittedName>
        <fullName evidence="5">Integrase</fullName>
    </submittedName>
</protein>
<dbReference type="Proteomes" id="UP000682928">
    <property type="component" value="Plasmid pENKO-1"/>
</dbReference>
<reference evidence="5" key="1">
    <citation type="submission" date="2021-04" db="EMBL/GenBank/DDBJ databases">
        <title>Difference and commonality of drug resistance evolution in various bacteria. and drug sensitivity profiles.</title>
        <authorList>
            <person name="Maeda T."/>
            <person name="Shibai A."/>
            <person name="Kawada K."/>
            <person name="Kotani H."/>
            <person name="Tarusawa Y."/>
            <person name="Tanabe K."/>
            <person name="Furusawa C."/>
        </authorList>
    </citation>
    <scope>NUCLEOTIDE SEQUENCE</scope>
    <source>
        <strain evidence="5">JCM 8580</strain>
        <plasmid evidence="5">pENKO-1</plasmid>
    </source>
</reference>
<keyword evidence="1" id="KW-0159">Chromosome partition</keyword>
<keyword evidence="2" id="KW-0229">DNA integration</keyword>
<evidence type="ECO:0000313" key="5">
    <source>
        <dbReference type="EMBL" id="BCU57818.1"/>
    </source>
</evidence>
<organism evidence="5 6">
    <name type="scientific">Enterobacter kobei</name>
    <dbReference type="NCBI Taxonomy" id="208224"/>
    <lineage>
        <taxon>Bacteria</taxon>
        <taxon>Pseudomonadati</taxon>
        <taxon>Pseudomonadota</taxon>
        <taxon>Gammaproteobacteria</taxon>
        <taxon>Enterobacterales</taxon>
        <taxon>Enterobacteriaceae</taxon>
        <taxon>Enterobacter</taxon>
        <taxon>Enterobacter cloacae complex</taxon>
    </lineage>
</organism>
<dbReference type="GO" id="GO:0007059">
    <property type="term" value="P:chromosome segregation"/>
    <property type="evidence" value="ECO:0007669"/>
    <property type="project" value="UniProtKB-KW"/>
</dbReference>
<evidence type="ECO:0000256" key="2">
    <source>
        <dbReference type="ARBA" id="ARBA00022908"/>
    </source>
</evidence>
<name>A0AA86JBC4_9ENTR</name>
<dbReference type="PANTHER" id="PTHR30349">
    <property type="entry name" value="PHAGE INTEGRASE-RELATED"/>
    <property type="match status" value="1"/>
</dbReference>
<evidence type="ECO:0000313" key="6">
    <source>
        <dbReference type="Proteomes" id="UP000682928"/>
    </source>
</evidence>
<dbReference type="InterPro" id="IPR013762">
    <property type="entry name" value="Integrase-like_cat_sf"/>
</dbReference>
<feature type="domain" description="Tyr recombinase" evidence="4">
    <location>
        <begin position="140"/>
        <end position="324"/>
    </location>
</feature>
<keyword evidence="3" id="KW-0233">DNA recombination</keyword>
<geneLocation type="plasmid" evidence="5 6">
    <name>pENKO-1</name>
</geneLocation>
<dbReference type="Pfam" id="PF00589">
    <property type="entry name" value="Phage_integrase"/>
    <property type="match status" value="1"/>
</dbReference>
<dbReference type="PROSITE" id="PS51898">
    <property type="entry name" value="TYR_RECOMBINASE"/>
    <property type="match status" value="1"/>
</dbReference>
<evidence type="ECO:0000256" key="3">
    <source>
        <dbReference type="ARBA" id="ARBA00023172"/>
    </source>
</evidence>
<dbReference type="GO" id="GO:0003677">
    <property type="term" value="F:DNA binding"/>
    <property type="evidence" value="ECO:0007669"/>
    <property type="project" value="InterPro"/>
</dbReference>
<sequence>MQQDDGHSLIPLVSGHSFSGESRTGLITSDNVTPVNPAQAYLLSLNSLRSRQTMASFLDIVARMLGASSLTDCSWGSLRRHHIIGLLELLRDAGRAVATVNTYLSALKGVAREAWMLRLMDVESYQHILAVRQVRGSVLPRGRALRREEIRALFDVCASDRGSAGLRDAALLGIILGCGLRRSEAVALSYEDLLPAERAMRVLGKGNKERLAYVPEGAWQRLYLWTDQVRGESPGALFTRIRRHDDVTSDRLTDQAVYHILQVRQHQAGIDKCAPHDLRRTFATAMLENGEDLITVKDAMGHASVTTTQKYDRRGEERLRRARDKLNLDQL</sequence>
<dbReference type="InterPro" id="IPR011010">
    <property type="entry name" value="DNA_brk_join_enz"/>
</dbReference>
<dbReference type="InterPro" id="IPR050090">
    <property type="entry name" value="Tyrosine_recombinase_XerCD"/>
</dbReference>
<keyword evidence="5" id="KW-0614">Plasmid</keyword>
<dbReference type="InterPro" id="IPR002104">
    <property type="entry name" value="Integrase_catalytic"/>
</dbReference>
<dbReference type="PANTHER" id="PTHR30349:SF81">
    <property type="entry name" value="TYROSINE RECOMBINASE XERC"/>
    <property type="match status" value="1"/>
</dbReference>
<dbReference type="GO" id="GO:0006310">
    <property type="term" value="P:DNA recombination"/>
    <property type="evidence" value="ECO:0007669"/>
    <property type="project" value="UniProtKB-KW"/>
</dbReference>
<dbReference type="EMBL" id="AP024591">
    <property type="protein sequence ID" value="BCU57818.1"/>
    <property type="molecule type" value="Genomic_DNA"/>
</dbReference>
<dbReference type="GO" id="GO:0015074">
    <property type="term" value="P:DNA integration"/>
    <property type="evidence" value="ECO:0007669"/>
    <property type="project" value="UniProtKB-KW"/>
</dbReference>
<gene>
    <name evidence="5" type="ORF">ENKO_44120</name>
</gene>
<evidence type="ECO:0000256" key="1">
    <source>
        <dbReference type="ARBA" id="ARBA00022829"/>
    </source>
</evidence>
<dbReference type="Gene3D" id="1.10.443.10">
    <property type="entry name" value="Intergrase catalytic core"/>
    <property type="match status" value="1"/>
</dbReference>
<accession>A0AA86JBC4</accession>
<dbReference type="RefSeq" id="WP_212817371.1">
    <property type="nucleotide sequence ID" value="NZ_AP024591.1"/>
</dbReference>
<proteinExistence type="predicted"/>
<evidence type="ECO:0000259" key="4">
    <source>
        <dbReference type="PROSITE" id="PS51898"/>
    </source>
</evidence>
<dbReference type="SUPFAM" id="SSF56349">
    <property type="entry name" value="DNA breaking-rejoining enzymes"/>
    <property type="match status" value="1"/>
</dbReference>
<dbReference type="AlphaFoldDB" id="A0AA86JBC4"/>